<sequence>MSDGGVALALAVQLQDFSSHEISTYRSVLIQLLSKYPSALRASNGLCSSLRRIVSGFTTPSGSIGPAFLLYNGGTKSTDPLRPSPVVPDALVKTLRRAPTFRSFKVPVRYIFNRCTKHSFLKKKSQVFRRIVNTWKLLLRKGYSLQNSAGPAGTFTSLNGNQKDPGIRHASYNKHKVSQRTAKGDAIGTNVGIKTTPQRWSYSPRDVLLLMWPSRSTGSSPYRDRGYLASNVQGVQAQDLKRPDIAR</sequence>
<evidence type="ECO:0000313" key="2">
    <source>
        <dbReference type="Proteomes" id="UP001175226"/>
    </source>
</evidence>
<name>A0AA39MW14_9AGAR</name>
<dbReference type="AlphaFoldDB" id="A0AA39MW14"/>
<dbReference type="Proteomes" id="UP001175226">
    <property type="component" value="Unassembled WGS sequence"/>
</dbReference>
<keyword evidence="2" id="KW-1185">Reference proteome</keyword>
<organism evidence="1 2">
    <name type="scientific">Armillaria borealis</name>
    <dbReference type="NCBI Taxonomy" id="47425"/>
    <lineage>
        <taxon>Eukaryota</taxon>
        <taxon>Fungi</taxon>
        <taxon>Dikarya</taxon>
        <taxon>Basidiomycota</taxon>
        <taxon>Agaricomycotina</taxon>
        <taxon>Agaricomycetes</taxon>
        <taxon>Agaricomycetidae</taxon>
        <taxon>Agaricales</taxon>
        <taxon>Marasmiineae</taxon>
        <taxon>Physalacriaceae</taxon>
        <taxon>Armillaria</taxon>
    </lineage>
</organism>
<accession>A0AA39MW14</accession>
<dbReference type="EMBL" id="JAUEPT010000010">
    <property type="protein sequence ID" value="KAK0448159.1"/>
    <property type="molecule type" value="Genomic_DNA"/>
</dbReference>
<protein>
    <submittedName>
        <fullName evidence="1">Uncharacterized protein</fullName>
    </submittedName>
</protein>
<proteinExistence type="predicted"/>
<reference evidence="1" key="1">
    <citation type="submission" date="2023-06" db="EMBL/GenBank/DDBJ databases">
        <authorList>
            <consortium name="Lawrence Berkeley National Laboratory"/>
            <person name="Ahrendt S."/>
            <person name="Sahu N."/>
            <person name="Indic B."/>
            <person name="Wong-Bajracharya J."/>
            <person name="Merenyi Z."/>
            <person name="Ke H.-M."/>
            <person name="Monk M."/>
            <person name="Kocsube S."/>
            <person name="Drula E."/>
            <person name="Lipzen A."/>
            <person name="Balint B."/>
            <person name="Henrissat B."/>
            <person name="Andreopoulos B."/>
            <person name="Martin F.M."/>
            <person name="Harder C.B."/>
            <person name="Rigling D."/>
            <person name="Ford K.L."/>
            <person name="Foster G.D."/>
            <person name="Pangilinan J."/>
            <person name="Papanicolaou A."/>
            <person name="Barry K."/>
            <person name="LaButti K."/>
            <person name="Viragh M."/>
            <person name="Koriabine M."/>
            <person name="Yan M."/>
            <person name="Riley R."/>
            <person name="Champramary S."/>
            <person name="Plett K.L."/>
            <person name="Tsai I.J."/>
            <person name="Slot J."/>
            <person name="Sipos G."/>
            <person name="Plett J."/>
            <person name="Nagy L.G."/>
            <person name="Grigoriev I.V."/>
        </authorList>
    </citation>
    <scope>NUCLEOTIDE SEQUENCE</scope>
    <source>
        <strain evidence="1">FPL87.14</strain>
    </source>
</reference>
<evidence type="ECO:0000313" key="1">
    <source>
        <dbReference type="EMBL" id="KAK0448159.1"/>
    </source>
</evidence>
<gene>
    <name evidence="1" type="ORF">EV421DRAFT_1733302</name>
</gene>
<comment type="caution">
    <text evidence="1">The sequence shown here is derived from an EMBL/GenBank/DDBJ whole genome shotgun (WGS) entry which is preliminary data.</text>
</comment>